<organism evidence="2 3">
    <name type="scientific">Streptomyces lavenduligriseus</name>
    <dbReference type="NCBI Taxonomy" id="67315"/>
    <lineage>
        <taxon>Bacteria</taxon>
        <taxon>Bacillati</taxon>
        <taxon>Actinomycetota</taxon>
        <taxon>Actinomycetes</taxon>
        <taxon>Kitasatosporales</taxon>
        <taxon>Streptomycetaceae</taxon>
        <taxon>Streptomyces</taxon>
    </lineage>
</organism>
<protein>
    <recommendedName>
        <fullName evidence="4">Secreted protein</fullName>
    </recommendedName>
</protein>
<evidence type="ECO:0000313" key="3">
    <source>
        <dbReference type="Proteomes" id="UP001202052"/>
    </source>
</evidence>
<dbReference type="EMBL" id="JAMCCK010000027">
    <property type="protein sequence ID" value="MCL3995507.1"/>
    <property type="molecule type" value="Genomic_DNA"/>
</dbReference>
<dbReference type="Proteomes" id="UP001202052">
    <property type="component" value="Unassembled WGS sequence"/>
</dbReference>
<reference evidence="2 3" key="1">
    <citation type="submission" date="2022-05" db="EMBL/GenBank/DDBJ databases">
        <title>Genome Resource of Streptomyces lavenduligriseus GA1-1, a Strain with Broad-Spectrum Antifungal Activity against Phytopathogenic Fungi.</title>
        <authorList>
            <person name="Qi D."/>
        </authorList>
    </citation>
    <scope>NUCLEOTIDE SEQUENCE [LARGE SCALE GENOMIC DNA]</scope>
    <source>
        <strain evidence="2 3">GA1-1</strain>
    </source>
</reference>
<name>A0ABT0NVK5_9ACTN</name>
<proteinExistence type="predicted"/>
<gene>
    <name evidence="2" type="ORF">M4438_18665</name>
</gene>
<sequence>MSVKRVLTLAASAAAVAVLFSPATGASALESGSEGSKSVRLASADGFLHVYTQPYGGGRECKWSGNSNDWGTCRNLTSDIWNNGYAGGLDAVDLYTAPNAGGAHACISQGDRWWDTTTGNYRFTYGAGLEQFGASVNNNISSHRWVDYCSQG</sequence>
<evidence type="ECO:0000256" key="1">
    <source>
        <dbReference type="SAM" id="SignalP"/>
    </source>
</evidence>
<evidence type="ECO:0008006" key="4">
    <source>
        <dbReference type="Google" id="ProtNLM"/>
    </source>
</evidence>
<feature type="signal peptide" evidence="1">
    <location>
        <begin position="1"/>
        <end position="28"/>
    </location>
</feature>
<evidence type="ECO:0000313" key="2">
    <source>
        <dbReference type="EMBL" id="MCL3995507.1"/>
    </source>
</evidence>
<dbReference type="RefSeq" id="WP_249461574.1">
    <property type="nucleotide sequence ID" value="NZ_JAMCCK010000027.1"/>
</dbReference>
<comment type="caution">
    <text evidence="2">The sequence shown here is derived from an EMBL/GenBank/DDBJ whole genome shotgun (WGS) entry which is preliminary data.</text>
</comment>
<accession>A0ABT0NVK5</accession>
<feature type="chain" id="PRO_5045877707" description="Secreted protein" evidence="1">
    <location>
        <begin position="29"/>
        <end position="152"/>
    </location>
</feature>
<keyword evidence="3" id="KW-1185">Reference proteome</keyword>
<keyword evidence="1" id="KW-0732">Signal</keyword>